<evidence type="ECO:0000256" key="13">
    <source>
        <dbReference type="ARBA" id="ARBA00048823"/>
    </source>
</evidence>
<evidence type="ECO:0000256" key="16">
    <source>
        <dbReference type="PIRSR" id="PIRSR001529-2"/>
    </source>
</evidence>
<dbReference type="PANTHER" id="PTHR43697">
    <property type="entry name" value="SERYL-TRNA SYNTHETASE"/>
    <property type="match status" value="1"/>
</dbReference>
<dbReference type="PROSITE" id="PS50862">
    <property type="entry name" value="AA_TRNA_LIGASE_II"/>
    <property type="match status" value="1"/>
</dbReference>
<dbReference type="OrthoDB" id="9804647at2"/>
<reference evidence="19 20" key="1">
    <citation type="submission" date="2016-08" db="EMBL/GenBank/DDBJ databases">
        <title>Hymenobacter coccineus sp. nov., Hymenobacter lapidarius sp. nov. and Hymenobacter glacialis sp. nov., isolated from Antarctic soil.</title>
        <authorList>
            <person name="Sedlacek I."/>
            <person name="Kralova S."/>
            <person name="Kyrova K."/>
            <person name="Maslanova I."/>
            <person name="Stankova E."/>
            <person name="Vrbovska V."/>
            <person name="Nemec M."/>
            <person name="Bartak M."/>
            <person name="Svec P."/>
            <person name="Busse H.-J."/>
            <person name="Pantucek R."/>
        </authorList>
    </citation>
    <scope>NUCLEOTIDE SEQUENCE [LARGE SCALE GENOMIC DNA]</scope>
    <source>
        <strain evidence="19 20">CCM 8643</strain>
    </source>
</reference>
<proteinExistence type="inferred from homology"/>
<dbReference type="SUPFAM" id="SSF46589">
    <property type="entry name" value="tRNA-binding arm"/>
    <property type="match status" value="1"/>
</dbReference>
<evidence type="ECO:0000256" key="8">
    <source>
        <dbReference type="ARBA" id="ARBA00022840"/>
    </source>
</evidence>
<dbReference type="EMBL" id="MDZB01000101">
    <property type="protein sequence ID" value="OGX85922.1"/>
    <property type="molecule type" value="Genomic_DNA"/>
</dbReference>
<protein>
    <recommendedName>
        <fullName evidence="11 14">Serine--tRNA ligase</fullName>
        <ecNumber evidence="4 14">6.1.1.11</ecNumber>
    </recommendedName>
</protein>
<dbReference type="InterPro" id="IPR042103">
    <property type="entry name" value="SerRS_1_N_sf"/>
</dbReference>
<evidence type="ECO:0000256" key="5">
    <source>
        <dbReference type="ARBA" id="ARBA00022490"/>
    </source>
</evidence>
<dbReference type="InterPro" id="IPR045864">
    <property type="entry name" value="aa-tRNA-synth_II/BPL/LPL"/>
</dbReference>
<dbReference type="GO" id="GO:0005737">
    <property type="term" value="C:cytoplasm"/>
    <property type="evidence" value="ECO:0007669"/>
    <property type="project" value="UniProtKB-SubCell"/>
</dbReference>
<comment type="catalytic activity">
    <reaction evidence="13">
        <text>tRNA(Ser) + L-serine + ATP = L-seryl-tRNA(Ser) + AMP + diphosphate + H(+)</text>
        <dbReference type="Rhea" id="RHEA:12292"/>
        <dbReference type="Rhea" id="RHEA-COMP:9669"/>
        <dbReference type="Rhea" id="RHEA-COMP:9703"/>
        <dbReference type="ChEBI" id="CHEBI:15378"/>
        <dbReference type="ChEBI" id="CHEBI:30616"/>
        <dbReference type="ChEBI" id="CHEBI:33019"/>
        <dbReference type="ChEBI" id="CHEBI:33384"/>
        <dbReference type="ChEBI" id="CHEBI:78442"/>
        <dbReference type="ChEBI" id="CHEBI:78533"/>
        <dbReference type="ChEBI" id="CHEBI:456215"/>
        <dbReference type="EC" id="6.1.1.11"/>
    </reaction>
</comment>
<evidence type="ECO:0000256" key="1">
    <source>
        <dbReference type="ARBA" id="ARBA00004496"/>
    </source>
</evidence>
<feature type="coiled-coil region" evidence="17">
    <location>
        <begin position="88"/>
        <end position="115"/>
    </location>
</feature>
<evidence type="ECO:0000256" key="12">
    <source>
        <dbReference type="ARBA" id="ARBA00047929"/>
    </source>
</evidence>
<comment type="pathway">
    <text evidence="2">Aminoacyl-tRNA biosynthesis; selenocysteinyl-tRNA(Sec) biosynthesis; L-seryl-tRNA(Sec) from L-serine and tRNA(Sec): step 1/1.</text>
</comment>
<accession>A0A1G1T4W4</accession>
<dbReference type="InterPro" id="IPR033729">
    <property type="entry name" value="SerRS_core"/>
</dbReference>
<evidence type="ECO:0000256" key="3">
    <source>
        <dbReference type="ARBA" id="ARBA00010728"/>
    </source>
</evidence>
<feature type="binding site" evidence="15">
    <location>
        <position position="303"/>
    </location>
    <ligand>
        <name>L-serine</name>
        <dbReference type="ChEBI" id="CHEBI:33384"/>
    </ligand>
</feature>
<dbReference type="Gene3D" id="1.10.287.40">
    <property type="entry name" value="Serine-tRNA synthetase, tRNA binding domain"/>
    <property type="match status" value="1"/>
</dbReference>
<keyword evidence="20" id="KW-1185">Reference proteome</keyword>
<comment type="subcellular location">
    <subcellularLocation>
        <location evidence="1">Cytoplasm</location>
    </subcellularLocation>
</comment>
<evidence type="ECO:0000256" key="9">
    <source>
        <dbReference type="ARBA" id="ARBA00022917"/>
    </source>
</evidence>
<organism evidence="19 20">
    <name type="scientific">Hymenobacter lapidarius</name>
    <dbReference type="NCBI Taxonomy" id="1908237"/>
    <lineage>
        <taxon>Bacteria</taxon>
        <taxon>Pseudomonadati</taxon>
        <taxon>Bacteroidota</taxon>
        <taxon>Cytophagia</taxon>
        <taxon>Cytophagales</taxon>
        <taxon>Hymenobacteraceae</taxon>
        <taxon>Hymenobacter</taxon>
    </lineage>
</organism>
<dbReference type="InterPro" id="IPR010978">
    <property type="entry name" value="tRNA-bd_arm"/>
</dbReference>
<feature type="binding site" evidence="16">
    <location>
        <begin position="367"/>
        <end position="370"/>
    </location>
    <ligand>
        <name>ATP</name>
        <dbReference type="ChEBI" id="CHEBI:30616"/>
    </ligand>
</feature>
<dbReference type="Pfam" id="PF00587">
    <property type="entry name" value="tRNA-synt_2b"/>
    <property type="match status" value="1"/>
</dbReference>
<evidence type="ECO:0000256" key="6">
    <source>
        <dbReference type="ARBA" id="ARBA00022598"/>
    </source>
</evidence>
<evidence type="ECO:0000256" key="15">
    <source>
        <dbReference type="PIRSR" id="PIRSR001529-1"/>
    </source>
</evidence>
<evidence type="ECO:0000313" key="20">
    <source>
        <dbReference type="Proteomes" id="UP000176294"/>
    </source>
</evidence>
<dbReference type="PRINTS" id="PR00981">
    <property type="entry name" value="TRNASYNTHSER"/>
</dbReference>
<dbReference type="PIRSF" id="PIRSF001529">
    <property type="entry name" value="Ser-tRNA-synth_IIa"/>
    <property type="match status" value="1"/>
</dbReference>
<keyword evidence="5" id="KW-0963">Cytoplasm</keyword>
<gene>
    <name evidence="19" type="ORF">BEN47_13800</name>
</gene>
<dbReference type="PANTHER" id="PTHR43697:SF1">
    <property type="entry name" value="SERINE--TRNA LIGASE"/>
    <property type="match status" value="1"/>
</dbReference>
<dbReference type="Gene3D" id="3.30.930.10">
    <property type="entry name" value="Bira Bifunctional Protein, Domain 2"/>
    <property type="match status" value="1"/>
</dbReference>
<dbReference type="RefSeq" id="WP_070727806.1">
    <property type="nucleotide sequence ID" value="NZ_MDZB01000101.1"/>
</dbReference>
<dbReference type="CDD" id="cd00770">
    <property type="entry name" value="SerRS_core"/>
    <property type="match status" value="1"/>
</dbReference>
<keyword evidence="10" id="KW-0030">Aminoacyl-tRNA synthetase</keyword>
<evidence type="ECO:0000256" key="11">
    <source>
        <dbReference type="ARBA" id="ARBA00039158"/>
    </source>
</evidence>
<evidence type="ECO:0000256" key="14">
    <source>
        <dbReference type="NCBIfam" id="TIGR00414"/>
    </source>
</evidence>
<keyword evidence="9" id="KW-0648">Protein biosynthesis</keyword>
<dbReference type="SUPFAM" id="SSF55681">
    <property type="entry name" value="Class II aaRS and biotin synthetases"/>
    <property type="match status" value="1"/>
</dbReference>
<dbReference type="InterPro" id="IPR002314">
    <property type="entry name" value="aa-tRNA-synt_IIb"/>
</dbReference>
<evidence type="ECO:0000256" key="4">
    <source>
        <dbReference type="ARBA" id="ARBA00012840"/>
    </source>
</evidence>
<keyword evidence="6 19" id="KW-0436">Ligase</keyword>
<dbReference type="GO" id="GO:0004828">
    <property type="term" value="F:serine-tRNA ligase activity"/>
    <property type="evidence" value="ECO:0007669"/>
    <property type="project" value="UniProtKB-UniRule"/>
</dbReference>
<name>A0A1G1T4W4_9BACT</name>
<evidence type="ECO:0000256" key="2">
    <source>
        <dbReference type="ARBA" id="ARBA00005045"/>
    </source>
</evidence>
<evidence type="ECO:0000313" key="19">
    <source>
        <dbReference type="EMBL" id="OGX85922.1"/>
    </source>
</evidence>
<evidence type="ECO:0000256" key="10">
    <source>
        <dbReference type="ARBA" id="ARBA00023146"/>
    </source>
</evidence>
<dbReference type="STRING" id="1908237.BEN47_13800"/>
<feature type="binding site" evidence="15">
    <location>
        <position position="400"/>
    </location>
    <ligand>
        <name>L-serine</name>
        <dbReference type="ChEBI" id="CHEBI:33384"/>
    </ligand>
</feature>
<feature type="binding site" evidence="16">
    <location>
        <begin position="280"/>
        <end position="282"/>
    </location>
    <ligand>
        <name>ATP</name>
        <dbReference type="ChEBI" id="CHEBI:30616"/>
    </ligand>
</feature>
<keyword evidence="8 16" id="KW-0067">ATP-binding</keyword>
<dbReference type="InterPro" id="IPR006195">
    <property type="entry name" value="aa-tRNA-synth_II"/>
</dbReference>
<comment type="similarity">
    <text evidence="3">Belongs to the class-II aminoacyl-tRNA synthetase family. Type-1 seryl-tRNA synthetase subfamily.</text>
</comment>
<feature type="binding site" evidence="15">
    <location>
        <position position="249"/>
    </location>
    <ligand>
        <name>L-serine</name>
        <dbReference type="ChEBI" id="CHEBI:33384"/>
    </ligand>
</feature>
<dbReference type="GO" id="GO:0006434">
    <property type="term" value="P:seryl-tRNA aminoacylation"/>
    <property type="evidence" value="ECO:0007669"/>
    <property type="project" value="UniProtKB-UniRule"/>
</dbReference>
<dbReference type="InterPro" id="IPR002317">
    <property type="entry name" value="Ser-tRNA-ligase_type_1"/>
</dbReference>
<evidence type="ECO:0000256" key="7">
    <source>
        <dbReference type="ARBA" id="ARBA00022741"/>
    </source>
</evidence>
<sequence>MLQISVLRDQTELVLAGLAKKHYATGPADVAAILDLDQRRRSLQTSHDQAKTEGNEMARLIGPLLKKQNSAAIPALDGSLSPMEGISLASYQRQATEAKERVKTALLDLAQVEKEQQQLLYKLPNLPHASVPQGRAAQDNEVVREHGTKPTLGPDAQPHWELIKKYDIIDFELGNKITGAGFPVYKNQGARLQRALINFFLDEARNAGYTEIQPPILVNEASGYGTGQLPDKEGQMYHDAKDDLYLIPTAEVPLTNIYRDEIIAPDKLPVRMAGHTPCFRREAGSWGADVRGLNRLHQFDKVEIVQITEPDQSYGALEAMLAHVEGLLQQLNLPYRVLRLCGGDMGFTAALTYDLEVWSAAQGRWLEVSSVSNFETYQANRLKCRYRADGGKTQLLHTLNGSALALPRIVAALLENNQTSTGIDLPQVLHSYCGFERIG</sequence>
<comment type="caution">
    <text evidence="19">The sequence shown here is derived from an EMBL/GenBank/DDBJ whole genome shotgun (WGS) entry which is preliminary data.</text>
</comment>
<dbReference type="InterPro" id="IPR015866">
    <property type="entry name" value="Ser-tRNA-synth_1_N"/>
</dbReference>
<dbReference type="Proteomes" id="UP000176294">
    <property type="component" value="Unassembled WGS sequence"/>
</dbReference>
<feature type="domain" description="Aminoacyl-transfer RNA synthetases class-II family profile" evidence="18">
    <location>
        <begin position="191"/>
        <end position="426"/>
    </location>
</feature>
<evidence type="ECO:0000259" key="18">
    <source>
        <dbReference type="PROSITE" id="PS50862"/>
    </source>
</evidence>
<dbReference type="AlphaFoldDB" id="A0A1G1T4W4"/>
<feature type="binding site" evidence="15">
    <location>
        <position position="280"/>
    </location>
    <ligand>
        <name>L-serine</name>
        <dbReference type="ChEBI" id="CHEBI:33384"/>
    </ligand>
</feature>
<dbReference type="Pfam" id="PF02403">
    <property type="entry name" value="Seryl_tRNA_N"/>
    <property type="match status" value="1"/>
</dbReference>
<keyword evidence="7" id="KW-0547">Nucleotide-binding</keyword>
<dbReference type="EC" id="6.1.1.11" evidence="4 14"/>
<evidence type="ECO:0000256" key="17">
    <source>
        <dbReference type="SAM" id="Coils"/>
    </source>
</evidence>
<dbReference type="NCBIfam" id="TIGR00414">
    <property type="entry name" value="serS"/>
    <property type="match status" value="1"/>
</dbReference>
<dbReference type="GO" id="GO:0005524">
    <property type="term" value="F:ATP binding"/>
    <property type="evidence" value="ECO:0007669"/>
    <property type="project" value="UniProtKB-KW"/>
</dbReference>
<keyword evidence="17" id="KW-0175">Coiled coil</keyword>
<comment type="catalytic activity">
    <reaction evidence="12">
        <text>tRNA(Sec) + L-serine + ATP = L-seryl-tRNA(Sec) + AMP + diphosphate + H(+)</text>
        <dbReference type="Rhea" id="RHEA:42580"/>
        <dbReference type="Rhea" id="RHEA-COMP:9742"/>
        <dbReference type="Rhea" id="RHEA-COMP:10128"/>
        <dbReference type="ChEBI" id="CHEBI:15378"/>
        <dbReference type="ChEBI" id="CHEBI:30616"/>
        <dbReference type="ChEBI" id="CHEBI:33019"/>
        <dbReference type="ChEBI" id="CHEBI:33384"/>
        <dbReference type="ChEBI" id="CHEBI:78442"/>
        <dbReference type="ChEBI" id="CHEBI:78533"/>
        <dbReference type="ChEBI" id="CHEBI:456215"/>
        <dbReference type="EC" id="6.1.1.11"/>
    </reaction>
</comment>